<dbReference type="AlphaFoldDB" id="A0A835Z136"/>
<dbReference type="InterPro" id="IPR036259">
    <property type="entry name" value="MFS_trans_sf"/>
</dbReference>
<keyword evidence="4" id="KW-1185">Reference proteome</keyword>
<feature type="region of interest" description="Disordered" evidence="1">
    <location>
        <begin position="247"/>
        <end position="277"/>
    </location>
</feature>
<keyword evidence="2" id="KW-1133">Transmembrane helix</keyword>
<feature type="transmembrane region" description="Helical" evidence="2">
    <location>
        <begin position="555"/>
        <end position="572"/>
    </location>
</feature>
<feature type="compositionally biased region" description="Basic and acidic residues" evidence="1">
    <location>
        <begin position="394"/>
        <end position="403"/>
    </location>
</feature>
<dbReference type="Proteomes" id="UP000664859">
    <property type="component" value="Unassembled WGS sequence"/>
</dbReference>
<proteinExistence type="predicted"/>
<feature type="transmembrane region" description="Helical" evidence="2">
    <location>
        <begin position="440"/>
        <end position="463"/>
    </location>
</feature>
<protein>
    <submittedName>
        <fullName evidence="3">Uncharacterized protein</fullName>
    </submittedName>
</protein>
<feature type="transmembrane region" description="Helical" evidence="2">
    <location>
        <begin position="91"/>
        <end position="115"/>
    </location>
</feature>
<reference evidence="3" key="1">
    <citation type="submission" date="2021-02" db="EMBL/GenBank/DDBJ databases">
        <title>First Annotated Genome of the Yellow-green Alga Tribonema minus.</title>
        <authorList>
            <person name="Mahan K.M."/>
        </authorList>
    </citation>
    <scope>NUCLEOTIDE SEQUENCE</scope>
    <source>
        <strain evidence="3">UTEX B ZZ1240</strain>
    </source>
</reference>
<evidence type="ECO:0000313" key="4">
    <source>
        <dbReference type="Proteomes" id="UP000664859"/>
    </source>
</evidence>
<evidence type="ECO:0000313" key="3">
    <source>
        <dbReference type="EMBL" id="KAG5184453.1"/>
    </source>
</evidence>
<evidence type="ECO:0000256" key="2">
    <source>
        <dbReference type="SAM" id="Phobius"/>
    </source>
</evidence>
<feature type="transmembrane region" description="Helical" evidence="2">
    <location>
        <begin position="532"/>
        <end position="549"/>
    </location>
</feature>
<feature type="transmembrane region" description="Helical" evidence="2">
    <location>
        <begin position="496"/>
        <end position="520"/>
    </location>
</feature>
<dbReference type="EMBL" id="JAFCMP010000167">
    <property type="protein sequence ID" value="KAG5184453.1"/>
    <property type="molecule type" value="Genomic_DNA"/>
</dbReference>
<sequence>MAASLPSRKCGSPATDVAPADQRAVHAASLRKNSQARNIAGHAVTAEGAPAMRLSATRWYGLCGCSLTSINALCSYYVLDHLINDFGLDGIVAGLLLLMSQTFSALSGPLASLVMADLQRPNVQRTLLDSSGAVVAVLLAALLVPAIPSPEQRLVVVAVLISAALLINICASAMLVNESRLQPAMSAGAPNQDVLRPEPMLAPAATADAVGTLPNGPLQISTPDLCPLQPFGIPAGEAMPTPSVLETQTQDGYNANPTPRASASAHPQSSTPSSTATSAVLVQTPGHALGVAVWGVGRSCTASLTPTDSASRALSRGLSQARSVMGLLDTSMLSPATSIGFSEAASVWETRREQPQGDSAWRQWVATTDKAVCLVPLHDASAVMAAATYAAAGDDNKAAKDEQPVTSAHRPPEPTAPTLPTTKQRLVNSLRLLRCTPVRWLLLSHFATWSAVIFTQSTLAAYVHDYLGYNSFGREHDQSGDAAVADSTDEDKGGMFAPASVAIVIFQLGMSAVQVAVTAVPKLLPPVRTLRCWLLLAALGAASFGIGFSKSQLPNGAVFVMAVMSGMGLGGIQSVHDIMVSEVAFQVWAGQQQPVGQRGSVMDWKNLKNVFNGCSLTDTEVRFIRTVESLLSHTVDWKPGIGLLKQGWLWHGHFRSPGGPHQHG</sequence>
<comment type="caution">
    <text evidence="3">The sequence shown here is derived from an EMBL/GenBank/DDBJ whole genome shotgun (WGS) entry which is preliminary data.</text>
</comment>
<feature type="transmembrane region" description="Helical" evidence="2">
    <location>
        <begin position="127"/>
        <end position="148"/>
    </location>
</feature>
<feature type="region of interest" description="Disordered" evidence="1">
    <location>
        <begin position="393"/>
        <end position="421"/>
    </location>
</feature>
<keyword evidence="2" id="KW-0812">Transmembrane</keyword>
<feature type="compositionally biased region" description="Polar residues" evidence="1">
    <location>
        <begin position="247"/>
        <end position="259"/>
    </location>
</feature>
<evidence type="ECO:0000256" key="1">
    <source>
        <dbReference type="SAM" id="MobiDB-lite"/>
    </source>
</evidence>
<dbReference type="SUPFAM" id="SSF103473">
    <property type="entry name" value="MFS general substrate transporter"/>
    <property type="match status" value="1"/>
</dbReference>
<name>A0A835Z136_9STRA</name>
<feature type="transmembrane region" description="Helical" evidence="2">
    <location>
        <begin position="59"/>
        <end position="79"/>
    </location>
</feature>
<feature type="transmembrane region" description="Helical" evidence="2">
    <location>
        <begin position="154"/>
        <end position="176"/>
    </location>
</feature>
<gene>
    <name evidence="3" type="ORF">JKP88DRAFT_255476</name>
</gene>
<accession>A0A835Z136</accession>
<feature type="compositionally biased region" description="Low complexity" evidence="1">
    <location>
        <begin position="261"/>
        <end position="277"/>
    </location>
</feature>
<keyword evidence="2" id="KW-0472">Membrane</keyword>
<organism evidence="3 4">
    <name type="scientific">Tribonema minus</name>
    <dbReference type="NCBI Taxonomy" id="303371"/>
    <lineage>
        <taxon>Eukaryota</taxon>
        <taxon>Sar</taxon>
        <taxon>Stramenopiles</taxon>
        <taxon>Ochrophyta</taxon>
        <taxon>PX clade</taxon>
        <taxon>Xanthophyceae</taxon>
        <taxon>Tribonematales</taxon>
        <taxon>Tribonemataceae</taxon>
        <taxon>Tribonema</taxon>
    </lineage>
</organism>